<dbReference type="InterPro" id="IPR051790">
    <property type="entry name" value="Cytochrome_c-biogenesis_DsbD"/>
</dbReference>
<organism evidence="8 9">
    <name type="scientific">Candidatus Gottesmanbacteria bacterium RIFCSPHIGHO2_02_FULL_39_14</name>
    <dbReference type="NCBI Taxonomy" id="1798383"/>
    <lineage>
        <taxon>Bacteria</taxon>
        <taxon>Candidatus Gottesmaniibacteriota</taxon>
    </lineage>
</organism>
<dbReference type="Pfam" id="PF02683">
    <property type="entry name" value="DsbD_TM"/>
    <property type="match status" value="1"/>
</dbReference>
<keyword evidence="4 6" id="KW-1133">Transmembrane helix</keyword>
<evidence type="ECO:0000256" key="1">
    <source>
        <dbReference type="ARBA" id="ARBA00004141"/>
    </source>
</evidence>
<evidence type="ECO:0000256" key="4">
    <source>
        <dbReference type="ARBA" id="ARBA00022989"/>
    </source>
</evidence>
<evidence type="ECO:0000313" key="9">
    <source>
        <dbReference type="Proteomes" id="UP000176253"/>
    </source>
</evidence>
<protein>
    <recommendedName>
        <fullName evidence="7">Cytochrome C biogenesis protein transmembrane domain-containing protein</fullName>
    </recommendedName>
</protein>
<feature type="domain" description="Cytochrome C biogenesis protein transmembrane" evidence="7">
    <location>
        <begin position="121"/>
        <end position="304"/>
    </location>
</feature>
<reference evidence="8 9" key="1">
    <citation type="journal article" date="2016" name="Nat. Commun.">
        <title>Thousands of microbial genomes shed light on interconnected biogeochemical processes in an aquifer system.</title>
        <authorList>
            <person name="Anantharaman K."/>
            <person name="Brown C.T."/>
            <person name="Hug L.A."/>
            <person name="Sharon I."/>
            <person name="Castelle C.J."/>
            <person name="Probst A.J."/>
            <person name="Thomas B.C."/>
            <person name="Singh A."/>
            <person name="Wilkins M.J."/>
            <person name="Karaoz U."/>
            <person name="Brodie E.L."/>
            <person name="Williams K.H."/>
            <person name="Hubbard S.S."/>
            <person name="Banfield J.F."/>
        </authorList>
    </citation>
    <scope>NUCLEOTIDE SEQUENCE [LARGE SCALE GENOMIC DNA]</scope>
</reference>
<comment type="caution">
    <text evidence="8">The sequence shown here is derived from an EMBL/GenBank/DDBJ whole genome shotgun (WGS) entry which is preliminary data.</text>
</comment>
<name>A0A1F5ZWZ1_9BACT</name>
<evidence type="ECO:0000256" key="2">
    <source>
        <dbReference type="ARBA" id="ARBA00006143"/>
    </source>
</evidence>
<evidence type="ECO:0000256" key="3">
    <source>
        <dbReference type="ARBA" id="ARBA00022692"/>
    </source>
</evidence>
<evidence type="ECO:0000259" key="7">
    <source>
        <dbReference type="Pfam" id="PF02683"/>
    </source>
</evidence>
<feature type="transmembrane region" description="Helical" evidence="6">
    <location>
        <begin position="241"/>
        <end position="273"/>
    </location>
</feature>
<proteinExistence type="inferred from homology"/>
<dbReference type="Gene3D" id="3.40.30.10">
    <property type="entry name" value="Glutaredoxin"/>
    <property type="match status" value="1"/>
</dbReference>
<feature type="transmembrane region" description="Helical" evidence="6">
    <location>
        <begin position="285"/>
        <end position="307"/>
    </location>
</feature>
<dbReference type="PANTHER" id="PTHR31272">
    <property type="entry name" value="CYTOCHROME C-TYPE BIOGENESIS PROTEIN HI_1454-RELATED"/>
    <property type="match status" value="1"/>
</dbReference>
<dbReference type="STRING" id="1798383.A3D78_06615"/>
<accession>A0A1F5ZWZ1</accession>
<sequence length="366" mass="40789">MQERQNNVDAGRLAVCLRDKGFVMYGRAGCSACAIEKEYFGEAFADVTYIDCSAIENQAVCQEKNIKAYPTWEDIDGKQYRGAIPLATLAEISGCSEEASLEQKEATGAGTLGSLFSEYGLIFLAGVISFFAPCVIPLFPTYLSIISGYTFAELYGLEFSRIRGRILKSVLFFVLGFSLVFTLLGATGSIIGQFINSQMPILLKFSGVIMIFLGLVQLQVIKVPSWEFDYAWAVQRRLSKLGNLTAGIVGVTSALCWIPCIGPILAGILVLSANSLSVFKGMSYLLVYSLGVMLPFFLAALFFPRFFDTYREKREILKWFSWVSGIIIILFGLVLISNKYADFINFYYSLLKYWPIKWPVERLIGK</sequence>
<evidence type="ECO:0000256" key="6">
    <source>
        <dbReference type="SAM" id="Phobius"/>
    </source>
</evidence>
<evidence type="ECO:0000313" key="8">
    <source>
        <dbReference type="EMBL" id="OGG16961.1"/>
    </source>
</evidence>
<gene>
    <name evidence="8" type="ORF">A3D78_06615</name>
</gene>
<dbReference type="PANTHER" id="PTHR31272:SF4">
    <property type="entry name" value="CYTOCHROME C-TYPE BIOGENESIS PROTEIN HI_1454-RELATED"/>
    <property type="match status" value="1"/>
</dbReference>
<dbReference type="Proteomes" id="UP000176253">
    <property type="component" value="Unassembled WGS sequence"/>
</dbReference>
<dbReference type="AlphaFoldDB" id="A0A1F5ZWZ1"/>
<evidence type="ECO:0000256" key="5">
    <source>
        <dbReference type="ARBA" id="ARBA00023136"/>
    </source>
</evidence>
<comment type="similarity">
    <text evidence="2">Belongs to the DsbD family.</text>
</comment>
<comment type="subcellular location">
    <subcellularLocation>
        <location evidence="1">Membrane</location>
        <topology evidence="1">Multi-pass membrane protein</topology>
    </subcellularLocation>
</comment>
<feature type="transmembrane region" description="Helical" evidence="6">
    <location>
        <begin position="121"/>
        <end position="149"/>
    </location>
</feature>
<keyword evidence="3 6" id="KW-0812">Transmembrane</keyword>
<dbReference type="GO" id="GO:0016020">
    <property type="term" value="C:membrane"/>
    <property type="evidence" value="ECO:0007669"/>
    <property type="project" value="UniProtKB-SubCell"/>
</dbReference>
<feature type="transmembrane region" description="Helical" evidence="6">
    <location>
        <begin position="201"/>
        <end position="221"/>
    </location>
</feature>
<dbReference type="GO" id="GO:0017004">
    <property type="term" value="P:cytochrome complex assembly"/>
    <property type="evidence" value="ECO:0007669"/>
    <property type="project" value="InterPro"/>
</dbReference>
<feature type="transmembrane region" description="Helical" evidence="6">
    <location>
        <begin position="319"/>
        <end position="341"/>
    </location>
</feature>
<feature type="transmembrane region" description="Helical" evidence="6">
    <location>
        <begin position="170"/>
        <end position="195"/>
    </location>
</feature>
<dbReference type="EMBL" id="MFJM01000050">
    <property type="protein sequence ID" value="OGG16961.1"/>
    <property type="molecule type" value="Genomic_DNA"/>
</dbReference>
<dbReference type="SUPFAM" id="SSF52833">
    <property type="entry name" value="Thioredoxin-like"/>
    <property type="match status" value="1"/>
</dbReference>
<dbReference type="InterPro" id="IPR036249">
    <property type="entry name" value="Thioredoxin-like_sf"/>
</dbReference>
<dbReference type="InterPro" id="IPR003834">
    <property type="entry name" value="Cyt_c_assmbl_TM_dom"/>
</dbReference>
<keyword evidence="5 6" id="KW-0472">Membrane</keyword>